<dbReference type="Gene3D" id="3.90.1150.200">
    <property type="match status" value="1"/>
</dbReference>
<reference evidence="2 3" key="1">
    <citation type="submission" date="2016-10" db="EMBL/GenBank/DDBJ databases">
        <authorList>
            <person name="Varghese N."/>
            <person name="Submissions S."/>
        </authorList>
    </citation>
    <scope>NUCLEOTIDE SEQUENCE [LARGE SCALE GENOMIC DNA]</scope>
    <source>
        <strain evidence="2 3">DSM 20748</strain>
    </source>
</reference>
<dbReference type="EMBL" id="FNOS01000001">
    <property type="protein sequence ID" value="SDX42834.1"/>
    <property type="molecule type" value="Genomic_DNA"/>
</dbReference>
<dbReference type="Pfam" id="PF08818">
    <property type="entry name" value="DUF1801"/>
    <property type="match status" value="1"/>
</dbReference>
<feature type="domain" description="YdhG-like" evidence="1">
    <location>
        <begin position="17"/>
        <end position="110"/>
    </location>
</feature>
<keyword evidence="3" id="KW-1185">Reference proteome</keyword>
<dbReference type="Proteomes" id="UP000198647">
    <property type="component" value="Unassembled WGS sequence"/>
</dbReference>
<accession>A0A1H3BN96</accession>
<comment type="caution">
    <text evidence="2">The sequence shown here is derived from an EMBL/GenBank/DDBJ whole genome shotgun (WGS) entry which is preliminary data.</text>
</comment>
<name>A0A1H3BN96_9BACI</name>
<proteinExistence type="predicted"/>
<organism evidence="2 3">
    <name type="scientific">Salimicrobium album</name>
    <dbReference type="NCBI Taxonomy" id="50717"/>
    <lineage>
        <taxon>Bacteria</taxon>
        <taxon>Bacillati</taxon>
        <taxon>Bacillota</taxon>
        <taxon>Bacilli</taxon>
        <taxon>Bacillales</taxon>
        <taxon>Bacillaceae</taxon>
        <taxon>Salimicrobium</taxon>
    </lineage>
</organism>
<sequence>METFEEYLETLTVPEARERIEEVLMWVREEFPQLNGRIAWNQPMFTDHGTYIIGFSASKKHMAVSPEKEGIIHFSKAIEDAGYRHTKMLLQIPWSKPVDYDLLKRMISYNIAEKKNCTSFWR</sequence>
<evidence type="ECO:0000313" key="2">
    <source>
        <dbReference type="EMBL" id="SDX42834.1"/>
    </source>
</evidence>
<dbReference type="SUPFAM" id="SSF159888">
    <property type="entry name" value="YdhG-like"/>
    <property type="match status" value="1"/>
</dbReference>
<dbReference type="RefSeq" id="WP_008589942.1">
    <property type="nucleotide sequence ID" value="NZ_FNOS01000001.1"/>
</dbReference>
<gene>
    <name evidence="2" type="ORF">SAMN04488081_0490</name>
</gene>
<evidence type="ECO:0000313" key="3">
    <source>
        <dbReference type="Proteomes" id="UP000198647"/>
    </source>
</evidence>
<evidence type="ECO:0000259" key="1">
    <source>
        <dbReference type="Pfam" id="PF08818"/>
    </source>
</evidence>
<protein>
    <recommendedName>
        <fullName evidence="1">YdhG-like domain-containing protein</fullName>
    </recommendedName>
</protein>
<dbReference type="InterPro" id="IPR014922">
    <property type="entry name" value="YdhG-like"/>
</dbReference>